<accession>A0ABS6GLZ2</accession>
<evidence type="ECO:0000313" key="2">
    <source>
        <dbReference type="Proteomes" id="UP000812672"/>
    </source>
</evidence>
<proteinExistence type="predicted"/>
<evidence type="ECO:0000313" key="1">
    <source>
        <dbReference type="EMBL" id="MBU6080160.1"/>
    </source>
</evidence>
<keyword evidence="2" id="KW-1185">Reference proteome</keyword>
<dbReference type="RefSeq" id="WP_144160687.1">
    <property type="nucleotide sequence ID" value="NZ_CAUPKR010000008.1"/>
</dbReference>
<name>A0ABS6GLZ2_9BACI</name>
<sequence>MEHFVGRLDPFVGWLELFVGRLDPFVERLEHFVGWLELFVGRLECTLRQRIVLSIKKPTIFPIGNSRF</sequence>
<comment type="caution">
    <text evidence="1">The sequence shown here is derived from an EMBL/GenBank/DDBJ whole genome shotgun (WGS) entry which is preliminary data.</text>
</comment>
<organism evidence="1 2">
    <name type="scientific">Allobacillus halotolerans</name>
    <dbReference type="NCBI Taxonomy" id="570278"/>
    <lineage>
        <taxon>Bacteria</taxon>
        <taxon>Bacillati</taxon>
        <taxon>Bacillota</taxon>
        <taxon>Bacilli</taxon>
        <taxon>Bacillales</taxon>
        <taxon>Bacillaceae</taxon>
        <taxon>Allobacillus</taxon>
    </lineage>
</organism>
<protein>
    <submittedName>
        <fullName evidence="1">Uncharacterized protein</fullName>
    </submittedName>
</protein>
<gene>
    <name evidence="1" type="ORF">KQ486_03955</name>
</gene>
<reference evidence="1 2" key="1">
    <citation type="journal article" date="2011" name="Int. J. Syst. Evol. Microbiol.">
        <title>Allobacillus halotolerans gen. nov., sp. nov. isolated from shrimp paste.</title>
        <authorList>
            <person name="Sheu S.Y."/>
            <person name="Arun A.B."/>
            <person name="Jiang S.R."/>
            <person name="Young C.C."/>
            <person name="Chen W.M."/>
        </authorList>
    </citation>
    <scope>NUCLEOTIDE SEQUENCE [LARGE SCALE GENOMIC DNA]</scope>
    <source>
        <strain evidence="1 2">LMG 24826</strain>
    </source>
</reference>
<dbReference type="EMBL" id="JAHLZF010000004">
    <property type="protein sequence ID" value="MBU6080160.1"/>
    <property type="molecule type" value="Genomic_DNA"/>
</dbReference>
<dbReference type="Proteomes" id="UP000812672">
    <property type="component" value="Unassembled WGS sequence"/>
</dbReference>